<proteinExistence type="predicted"/>
<organism evidence="1 2">
    <name type="scientific">Alkalibacterium thalassium</name>
    <dbReference type="NCBI Taxonomy" id="426701"/>
    <lineage>
        <taxon>Bacteria</taxon>
        <taxon>Bacillati</taxon>
        <taxon>Bacillota</taxon>
        <taxon>Bacilli</taxon>
        <taxon>Lactobacillales</taxon>
        <taxon>Carnobacteriaceae</taxon>
        <taxon>Alkalibacterium</taxon>
    </lineage>
</organism>
<keyword evidence="2" id="KW-1185">Reference proteome</keyword>
<name>A0A1G8VSP6_9LACT</name>
<protein>
    <submittedName>
        <fullName evidence="1">Uncharacterized protein</fullName>
    </submittedName>
</protein>
<dbReference type="AlphaFoldDB" id="A0A1G8VSP6"/>
<evidence type="ECO:0000313" key="1">
    <source>
        <dbReference type="EMBL" id="SDJ68465.1"/>
    </source>
</evidence>
<sequence length="67" mass="8099">MNKEDIDREAERYKQFESSFRRIMAVRNRVEEELTNRTHPPDENIQTFPKSSERIARMIREEDGISD</sequence>
<dbReference type="RefSeq" id="WP_091264371.1">
    <property type="nucleotide sequence ID" value="NZ_FNFK01000002.1"/>
</dbReference>
<evidence type="ECO:0000313" key="2">
    <source>
        <dbReference type="Proteomes" id="UP000199433"/>
    </source>
</evidence>
<accession>A0A1G8VSP6</accession>
<gene>
    <name evidence="1" type="ORF">SAMN04488098_100268</name>
</gene>
<dbReference type="STRING" id="426701.SAMN04488098_100268"/>
<dbReference type="Proteomes" id="UP000199433">
    <property type="component" value="Unassembled WGS sequence"/>
</dbReference>
<reference evidence="2" key="1">
    <citation type="submission" date="2016-10" db="EMBL/GenBank/DDBJ databases">
        <authorList>
            <person name="Varghese N."/>
            <person name="Submissions S."/>
        </authorList>
    </citation>
    <scope>NUCLEOTIDE SEQUENCE [LARGE SCALE GENOMIC DNA]</scope>
    <source>
        <strain evidence="2">DSM 19181</strain>
    </source>
</reference>
<dbReference type="EMBL" id="FNFK01000002">
    <property type="protein sequence ID" value="SDJ68465.1"/>
    <property type="molecule type" value="Genomic_DNA"/>
</dbReference>